<dbReference type="InterPro" id="IPR006059">
    <property type="entry name" value="SBP"/>
</dbReference>
<dbReference type="InterPro" id="IPR006311">
    <property type="entry name" value="TAT_signal"/>
</dbReference>
<dbReference type="EMBL" id="LT629772">
    <property type="protein sequence ID" value="SDS64495.1"/>
    <property type="molecule type" value="Genomic_DNA"/>
</dbReference>
<comment type="similarity">
    <text evidence="2">Belongs to the bacterial solute-binding protein 1 family.</text>
</comment>
<evidence type="ECO:0000256" key="2">
    <source>
        <dbReference type="ARBA" id="ARBA00008520"/>
    </source>
</evidence>
<proteinExistence type="inferred from homology"/>
<dbReference type="SUPFAM" id="SSF53850">
    <property type="entry name" value="Periplasmic binding protein-like II"/>
    <property type="match status" value="1"/>
</dbReference>
<evidence type="ECO:0000256" key="4">
    <source>
        <dbReference type="ARBA" id="ARBA00022729"/>
    </source>
</evidence>
<dbReference type="PROSITE" id="PS51318">
    <property type="entry name" value="TAT"/>
    <property type="match status" value="1"/>
</dbReference>
<evidence type="ECO:0000313" key="6">
    <source>
        <dbReference type="Proteomes" id="UP000199103"/>
    </source>
</evidence>
<dbReference type="PANTHER" id="PTHR43649:SF31">
    <property type="entry name" value="SN-GLYCEROL-3-PHOSPHATE-BINDING PERIPLASMIC PROTEIN UGPB"/>
    <property type="match status" value="1"/>
</dbReference>
<dbReference type="Proteomes" id="UP000199103">
    <property type="component" value="Chromosome I"/>
</dbReference>
<sequence>MSISSDPRLSRRSLLAGAGSAALVGGVATTVGCSPKSTDQANTATKNASTKLPTYTEYTGAKPDLAGTETGVMPGFFSYPKDPPNAVADKPGTGKETITGMAPIYYAVPPGPKSNSYWAGLNERLGVDLQMQMVGSTDYEKKLATVIAGSDLPDTMLLEVQANFPQMLDKLFTPLDEFLAGDAIKDYPNLANVPTVAWQHTIYNGHIYGIPIPRATIMNYNFIRQDLFDAAGVSSSPKGYDELVETTKALTDAKKRRWAFSLVQQPRNLLGMMNNEPNGWRYADGKLTNQVETDEYRRTVSDLATMWKSGVIHPNAFDDSQNKAALFMGGTCCINANDGYVTWTQFTAEGKTVPGFKLGLMESYNRDGTALAHWHEGPGIFHTAFTGLKKQDSKDKTKLILRVLDWLAAPFGTEEYLYRIYGQEGVDHKLTADGDPVLTSTGLTNTVVPAKYLADAPSVIYEPGRPQDVKLQHAYQSKEIPTGIQDPTLGLFSDTFASKGDTISGNLDDGVNQIIQGRKPLTELDGLLDSWRSGGGDTIRKEYLDQLQKKG</sequence>
<dbReference type="STRING" id="630515.SAMN04489812_2545"/>
<evidence type="ECO:0000256" key="3">
    <source>
        <dbReference type="ARBA" id="ARBA00022448"/>
    </source>
</evidence>
<dbReference type="PANTHER" id="PTHR43649">
    <property type="entry name" value="ARABINOSE-BINDING PROTEIN-RELATED"/>
    <property type="match status" value="1"/>
</dbReference>
<name>A0A1H1TW06_9ACTN</name>
<organism evidence="5 6">
    <name type="scientific">Microlunatus soli</name>
    <dbReference type="NCBI Taxonomy" id="630515"/>
    <lineage>
        <taxon>Bacteria</taxon>
        <taxon>Bacillati</taxon>
        <taxon>Actinomycetota</taxon>
        <taxon>Actinomycetes</taxon>
        <taxon>Propionibacteriales</taxon>
        <taxon>Propionibacteriaceae</taxon>
        <taxon>Microlunatus</taxon>
    </lineage>
</organism>
<dbReference type="Pfam" id="PF13416">
    <property type="entry name" value="SBP_bac_8"/>
    <property type="match status" value="1"/>
</dbReference>
<reference evidence="5 6" key="1">
    <citation type="submission" date="2016-10" db="EMBL/GenBank/DDBJ databases">
        <authorList>
            <person name="de Groot N.N."/>
        </authorList>
    </citation>
    <scope>NUCLEOTIDE SEQUENCE [LARGE SCALE GENOMIC DNA]</scope>
    <source>
        <strain evidence="5 6">DSM 21800</strain>
    </source>
</reference>
<evidence type="ECO:0000313" key="5">
    <source>
        <dbReference type="EMBL" id="SDS64495.1"/>
    </source>
</evidence>
<dbReference type="RefSeq" id="WP_091525277.1">
    <property type="nucleotide sequence ID" value="NZ_LT629772.1"/>
</dbReference>
<protein>
    <submittedName>
        <fullName evidence="5">Carbohydrate ABC transporter substrate-binding protein, CUT1 family</fullName>
    </submittedName>
</protein>
<dbReference type="Gene3D" id="3.40.190.10">
    <property type="entry name" value="Periplasmic binding protein-like II"/>
    <property type="match status" value="1"/>
</dbReference>
<accession>A0A1H1TW06</accession>
<gene>
    <name evidence="5" type="ORF">SAMN04489812_2545</name>
</gene>
<keyword evidence="6" id="KW-1185">Reference proteome</keyword>
<keyword evidence="4" id="KW-0732">Signal</keyword>
<comment type="subcellular location">
    <subcellularLocation>
        <location evidence="1">Cell envelope</location>
    </subcellularLocation>
</comment>
<keyword evidence="3" id="KW-0813">Transport</keyword>
<dbReference type="AlphaFoldDB" id="A0A1H1TW06"/>
<dbReference type="OrthoDB" id="3714110at2"/>
<dbReference type="GO" id="GO:0030313">
    <property type="term" value="C:cell envelope"/>
    <property type="evidence" value="ECO:0007669"/>
    <property type="project" value="UniProtKB-SubCell"/>
</dbReference>
<evidence type="ECO:0000256" key="1">
    <source>
        <dbReference type="ARBA" id="ARBA00004196"/>
    </source>
</evidence>
<dbReference type="InterPro" id="IPR050490">
    <property type="entry name" value="Bact_solute-bd_prot1"/>
</dbReference>